<keyword evidence="5" id="KW-1015">Disulfide bond</keyword>
<feature type="domain" description="FAD/NAD(P)-binding" evidence="9">
    <location>
        <begin position="5"/>
        <end position="292"/>
    </location>
</feature>
<dbReference type="Gene3D" id="3.50.50.60">
    <property type="entry name" value="FAD/NAD(P)-binding domain"/>
    <property type="match status" value="2"/>
</dbReference>
<dbReference type="GO" id="GO:0004791">
    <property type="term" value="F:thioredoxin-disulfide reductase (NADPH) activity"/>
    <property type="evidence" value="ECO:0007669"/>
    <property type="project" value="UniProtKB-UniRule"/>
</dbReference>
<protein>
    <recommendedName>
        <fullName evidence="7">Thioredoxin reductase</fullName>
        <ecNumber evidence="7">1.8.1.9</ecNumber>
    </recommendedName>
</protein>
<dbReference type="PANTHER" id="PTHR48105">
    <property type="entry name" value="THIOREDOXIN REDUCTASE 1-RELATED-RELATED"/>
    <property type="match status" value="1"/>
</dbReference>
<dbReference type="Proteomes" id="UP000037175">
    <property type="component" value="Unassembled WGS sequence"/>
</dbReference>
<evidence type="ECO:0000256" key="6">
    <source>
        <dbReference type="ARBA" id="ARBA00023284"/>
    </source>
</evidence>
<dbReference type="InterPro" id="IPR005982">
    <property type="entry name" value="Thioredox_Rdtase"/>
</dbReference>
<dbReference type="AlphaFoldDB" id="A0A0L6W3W3"/>
<proteinExistence type="inferred from homology"/>
<keyword evidence="8" id="KW-0521">NADP</keyword>
<evidence type="ECO:0000256" key="3">
    <source>
        <dbReference type="ARBA" id="ARBA00022827"/>
    </source>
</evidence>
<keyword evidence="2 7" id="KW-0285">Flavoprotein</keyword>
<evidence type="ECO:0000313" key="10">
    <source>
        <dbReference type="EMBL" id="KNZ70272.1"/>
    </source>
</evidence>
<organism evidence="10 11">
    <name type="scientific">Thermincola ferriacetica</name>
    <dbReference type="NCBI Taxonomy" id="281456"/>
    <lineage>
        <taxon>Bacteria</taxon>
        <taxon>Bacillati</taxon>
        <taxon>Bacillota</taxon>
        <taxon>Clostridia</taxon>
        <taxon>Eubacteriales</taxon>
        <taxon>Thermincolaceae</taxon>
        <taxon>Thermincola</taxon>
    </lineage>
</organism>
<evidence type="ECO:0000256" key="5">
    <source>
        <dbReference type="ARBA" id="ARBA00023157"/>
    </source>
</evidence>
<reference evidence="11" key="1">
    <citation type="submission" date="2015-07" db="EMBL/GenBank/DDBJ databases">
        <title>Complete Genome of Thermincola ferriacetica strain Z-0001T.</title>
        <authorList>
            <person name="Lusk B."/>
            <person name="Badalamenti J.P."/>
            <person name="Parameswaran P."/>
            <person name="Bond D.R."/>
            <person name="Torres C.I."/>
        </authorList>
    </citation>
    <scope>NUCLEOTIDE SEQUENCE [LARGE SCALE GENOMIC DNA]</scope>
    <source>
        <strain evidence="11">Z-0001</strain>
    </source>
</reference>
<dbReference type="GO" id="GO:0005737">
    <property type="term" value="C:cytoplasm"/>
    <property type="evidence" value="ECO:0007669"/>
    <property type="project" value="InterPro"/>
</dbReference>
<dbReference type="NCBIfam" id="TIGR01292">
    <property type="entry name" value="TRX_reduct"/>
    <property type="match status" value="1"/>
</dbReference>
<comment type="subunit">
    <text evidence="7">Homodimer.</text>
</comment>
<dbReference type="PRINTS" id="PR00368">
    <property type="entry name" value="FADPNR"/>
</dbReference>
<dbReference type="EC" id="1.8.1.9" evidence="7"/>
<evidence type="ECO:0000256" key="7">
    <source>
        <dbReference type="RuleBase" id="RU003880"/>
    </source>
</evidence>
<dbReference type="PRINTS" id="PR00469">
    <property type="entry name" value="PNDRDTASEII"/>
</dbReference>
<keyword evidence="6 7" id="KW-0676">Redox-active center</keyword>
<dbReference type="InterPro" id="IPR008255">
    <property type="entry name" value="Pyr_nucl-diS_OxRdtase_2_AS"/>
</dbReference>
<dbReference type="PATRIC" id="fig|281456.6.peg.1219"/>
<evidence type="ECO:0000256" key="4">
    <source>
        <dbReference type="ARBA" id="ARBA00023002"/>
    </source>
</evidence>
<dbReference type="GO" id="GO:0019430">
    <property type="term" value="P:removal of superoxide radicals"/>
    <property type="evidence" value="ECO:0007669"/>
    <property type="project" value="UniProtKB-UniRule"/>
</dbReference>
<comment type="similarity">
    <text evidence="1 7">Belongs to the class-II pyridine nucleotide-disulfide oxidoreductase family.</text>
</comment>
<keyword evidence="11" id="KW-1185">Reference proteome</keyword>
<evidence type="ECO:0000256" key="1">
    <source>
        <dbReference type="ARBA" id="ARBA00009333"/>
    </source>
</evidence>
<comment type="cofactor">
    <cofactor evidence="8">
        <name>FAD</name>
        <dbReference type="ChEBI" id="CHEBI:57692"/>
    </cofactor>
    <text evidence="8">Binds 1 FAD per subunit.</text>
</comment>
<evidence type="ECO:0000313" key="11">
    <source>
        <dbReference type="Proteomes" id="UP000037175"/>
    </source>
</evidence>
<dbReference type="Pfam" id="PF07992">
    <property type="entry name" value="Pyr_redox_2"/>
    <property type="match status" value="1"/>
</dbReference>
<evidence type="ECO:0000256" key="8">
    <source>
        <dbReference type="RuleBase" id="RU003881"/>
    </source>
</evidence>
<accession>A0A0L6W3W3</accession>
<gene>
    <name evidence="10" type="ORF">Tfer_1150</name>
</gene>
<sequence>MMDVYDIVIIGGGPAGLTAGMYAARAALKCILIERGMPGGQAATTDQIENYPGFPEGIGGPDLMMNMHQQALKFGLETKFGEVNELKKDGQWFFVNVSGQDIKARSVIIATGTESLNLGVEGEQRFRGRGVSYCATCDGAFFKGLKVAVIGGGDAALEEGMFLTRFASKVYLVHRRNEFRATKVVQERLREFPQIELVLNSVVTSILGDSKVEAIKVKNLATGEEKAIAVDGVFVYIGQKPNSELVKDMVQLDERGYIITDQNMQTSLPGLFAAGDVRVTPLRQVVTAVSDGAVAAVSAEKYIEQWKTTN</sequence>
<dbReference type="PROSITE" id="PS00573">
    <property type="entry name" value="PYRIDINE_REDOX_2"/>
    <property type="match status" value="1"/>
</dbReference>
<dbReference type="SUPFAM" id="SSF51905">
    <property type="entry name" value="FAD/NAD(P)-binding domain"/>
    <property type="match status" value="1"/>
</dbReference>
<dbReference type="InterPro" id="IPR050097">
    <property type="entry name" value="Ferredoxin-NADP_redctase_2"/>
</dbReference>
<name>A0A0L6W3W3_9FIRM</name>
<dbReference type="EMBL" id="LGTE01000005">
    <property type="protein sequence ID" value="KNZ70272.1"/>
    <property type="molecule type" value="Genomic_DNA"/>
</dbReference>
<keyword evidence="4 7" id="KW-0560">Oxidoreductase</keyword>
<evidence type="ECO:0000256" key="2">
    <source>
        <dbReference type="ARBA" id="ARBA00022630"/>
    </source>
</evidence>
<dbReference type="InterPro" id="IPR023753">
    <property type="entry name" value="FAD/NAD-binding_dom"/>
</dbReference>
<comment type="catalytic activity">
    <reaction evidence="7">
        <text>[thioredoxin]-dithiol + NADP(+) = [thioredoxin]-disulfide + NADPH + H(+)</text>
        <dbReference type="Rhea" id="RHEA:20345"/>
        <dbReference type="Rhea" id="RHEA-COMP:10698"/>
        <dbReference type="Rhea" id="RHEA-COMP:10700"/>
        <dbReference type="ChEBI" id="CHEBI:15378"/>
        <dbReference type="ChEBI" id="CHEBI:29950"/>
        <dbReference type="ChEBI" id="CHEBI:50058"/>
        <dbReference type="ChEBI" id="CHEBI:57783"/>
        <dbReference type="ChEBI" id="CHEBI:58349"/>
        <dbReference type="EC" id="1.8.1.9"/>
    </reaction>
</comment>
<comment type="caution">
    <text evidence="10">The sequence shown here is derived from an EMBL/GenBank/DDBJ whole genome shotgun (WGS) entry which is preliminary data.</text>
</comment>
<keyword evidence="3 7" id="KW-0274">FAD</keyword>
<evidence type="ECO:0000259" key="9">
    <source>
        <dbReference type="Pfam" id="PF07992"/>
    </source>
</evidence>
<dbReference type="RefSeq" id="WP_427916554.1">
    <property type="nucleotide sequence ID" value="NZ_LGTE01000005.1"/>
</dbReference>
<dbReference type="InterPro" id="IPR036188">
    <property type="entry name" value="FAD/NAD-bd_sf"/>
</dbReference>